<organism evidence="1 2">
    <name type="scientific">Mesorhizobium erdmanii</name>
    <dbReference type="NCBI Taxonomy" id="1777866"/>
    <lineage>
        <taxon>Bacteria</taxon>
        <taxon>Pseudomonadati</taxon>
        <taxon>Pseudomonadota</taxon>
        <taxon>Alphaproteobacteria</taxon>
        <taxon>Hyphomicrobiales</taxon>
        <taxon>Phyllobacteriaceae</taxon>
        <taxon>Mesorhizobium</taxon>
    </lineage>
</organism>
<name>A0A4Q1UMR9_9HYPH</name>
<proteinExistence type="predicted"/>
<dbReference type="EMBL" id="MZXX01000043">
    <property type="protein sequence ID" value="RXT37420.1"/>
    <property type="molecule type" value="Genomic_DNA"/>
</dbReference>
<reference evidence="1 2" key="1">
    <citation type="submission" date="2017-03" db="EMBL/GenBank/DDBJ databases">
        <authorList>
            <person name="Safronova V.I."/>
            <person name="Sazanova A.L."/>
            <person name="Chirak E.R."/>
        </authorList>
    </citation>
    <scope>NUCLEOTIDE SEQUENCE [LARGE SCALE GENOMIC DNA]</scope>
    <source>
        <strain evidence="1 2">Opo-242</strain>
    </source>
</reference>
<sequence>MREAPSRKSRYVLKSTGHGIGDVAGDEIKPMASSIPADREMHIACHTHLQAVTDFPIPALHQTMGHSGSRRRDALMRADGLGTGQSIDDRHSLRRTLIQKLVVLRELEQSAASLG</sequence>
<accession>A0A4Q1UMR9</accession>
<evidence type="ECO:0000313" key="2">
    <source>
        <dbReference type="Proteomes" id="UP000290444"/>
    </source>
</evidence>
<gene>
    <name evidence="1" type="ORF">B5V01_28790</name>
</gene>
<evidence type="ECO:0000313" key="1">
    <source>
        <dbReference type="EMBL" id="RXT37420.1"/>
    </source>
</evidence>
<comment type="caution">
    <text evidence="1">The sequence shown here is derived from an EMBL/GenBank/DDBJ whole genome shotgun (WGS) entry which is preliminary data.</text>
</comment>
<protein>
    <submittedName>
        <fullName evidence="1">Uncharacterized protein</fullName>
    </submittedName>
</protein>
<dbReference type="AlphaFoldDB" id="A0A4Q1UMR9"/>
<dbReference type="Proteomes" id="UP000290444">
    <property type="component" value="Unassembled WGS sequence"/>
</dbReference>